<proteinExistence type="predicted"/>
<dbReference type="Proteomes" id="UP000000657">
    <property type="component" value="Chromosome"/>
</dbReference>
<organism evidence="2 3">
    <name type="scientific">Frankia alni (strain DSM 45986 / CECT 9034 / ACN14a)</name>
    <dbReference type="NCBI Taxonomy" id="326424"/>
    <lineage>
        <taxon>Bacteria</taxon>
        <taxon>Bacillati</taxon>
        <taxon>Actinomycetota</taxon>
        <taxon>Actinomycetes</taxon>
        <taxon>Frankiales</taxon>
        <taxon>Frankiaceae</taxon>
        <taxon>Frankia</taxon>
    </lineage>
</organism>
<dbReference type="STRING" id="326424.FRAAL6291"/>
<feature type="compositionally biased region" description="Basic and acidic residues" evidence="1">
    <location>
        <begin position="33"/>
        <end position="47"/>
    </location>
</feature>
<sequence length="67" mass="7550">MAGQDVVPRLDLSREPPCGRTDRAKWARCDLSHESRPNFPRSHPERCHPHKGAFPPGSARRHGGKRS</sequence>
<feature type="region of interest" description="Disordered" evidence="1">
    <location>
        <begin position="33"/>
        <end position="67"/>
    </location>
</feature>
<gene>
    <name evidence="2" type="ordered locus">FRAAL6291</name>
</gene>
<evidence type="ECO:0000256" key="1">
    <source>
        <dbReference type="SAM" id="MobiDB-lite"/>
    </source>
</evidence>
<keyword evidence="3" id="KW-1185">Reference proteome</keyword>
<protein>
    <submittedName>
        <fullName evidence="2">Uncharacterized protein</fullName>
    </submittedName>
</protein>
<feature type="region of interest" description="Disordered" evidence="1">
    <location>
        <begin position="1"/>
        <end position="21"/>
    </location>
</feature>
<evidence type="ECO:0000313" key="3">
    <source>
        <dbReference type="Proteomes" id="UP000000657"/>
    </source>
</evidence>
<dbReference type="KEGG" id="fal:FRAAL6291"/>
<reference evidence="2 3" key="1">
    <citation type="journal article" date="2007" name="Genome Res.">
        <title>Genome characteristics of facultatively symbiotic Frankia sp. strains reflect host range and host plant biogeography.</title>
        <authorList>
            <person name="Normand P."/>
            <person name="Lapierre P."/>
            <person name="Tisa L.S."/>
            <person name="Gogarten J.P."/>
            <person name="Alloisio N."/>
            <person name="Bagnarol E."/>
            <person name="Bassi C.A."/>
            <person name="Berry A.M."/>
            <person name="Bickhart D.M."/>
            <person name="Choisne N."/>
            <person name="Couloux A."/>
            <person name="Cournoyer B."/>
            <person name="Cruveiller S."/>
            <person name="Daubin V."/>
            <person name="Demange N."/>
            <person name="Francino M.P."/>
            <person name="Goltsman E."/>
            <person name="Huang Y."/>
            <person name="Kopp O.R."/>
            <person name="Labarre L."/>
            <person name="Lapidus A."/>
            <person name="Lavire C."/>
            <person name="Marechal J."/>
            <person name="Martinez M."/>
            <person name="Mastronunzio J.E."/>
            <person name="Mullin B.C."/>
            <person name="Niemann J."/>
            <person name="Pujic P."/>
            <person name="Rawnsley T."/>
            <person name="Rouy Z."/>
            <person name="Schenowitz C."/>
            <person name="Sellstedt A."/>
            <person name="Tavares F."/>
            <person name="Tomkins J.P."/>
            <person name="Vallenet D."/>
            <person name="Valverde C."/>
            <person name="Wall L.G."/>
            <person name="Wang Y."/>
            <person name="Medigue C."/>
            <person name="Benson D.R."/>
        </authorList>
    </citation>
    <scope>NUCLEOTIDE SEQUENCE [LARGE SCALE GENOMIC DNA]</scope>
    <source>
        <strain evidence="3">DSM 45986 / CECT 9034 / ACN14a</strain>
    </source>
</reference>
<dbReference type="HOGENOM" id="CLU_2806209_0_0_11"/>
<accession>Q0RCB3</accession>
<dbReference type="EMBL" id="CT573213">
    <property type="protein sequence ID" value="CAJ64914.1"/>
    <property type="molecule type" value="Genomic_DNA"/>
</dbReference>
<dbReference type="AlphaFoldDB" id="Q0RCB3"/>
<evidence type="ECO:0000313" key="2">
    <source>
        <dbReference type="EMBL" id="CAJ64914.1"/>
    </source>
</evidence>
<name>Q0RCB3_FRAAA</name>